<dbReference type="SUPFAM" id="SSF49503">
    <property type="entry name" value="Cupredoxins"/>
    <property type="match status" value="1"/>
</dbReference>
<dbReference type="Gene3D" id="1.25.40.20">
    <property type="entry name" value="Ankyrin repeat-containing domain"/>
    <property type="match status" value="1"/>
</dbReference>
<protein>
    <recommendedName>
        <fullName evidence="12">Phytocyanin domain-containing protein</fullName>
    </recommendedName>
</protein>
<evidence type="ECO:0000256" key="11">
    <source>
        <dbReference type="SAM" id="SignalP"/>
    </source>
</evidence>
<sequence length="355" mass="38802">MGMMKMCFLGFVILVSVMSSCGEGYKFYVGGRDGWVTHPSEDYNHWAQRMRFQYNKSSDSVLVVTKENYNTCNTKDPIKTLTEGNCEYKFERSGPYYFISGNGEHCKQGQKLIVVVLAVRPKKSPPKPAPVPVPAPAPVVSTSPASAPAPASQSPAPAPWTADSPAPAPAQERSGAPKVAGYSVGGVVVGLVIGFGVILDPLAFERSYTFGVYAETRLHRAVMLGRTDFPGEILNRKPSLASKIDLRNSTPPANNVEMVPLPLNANPEINPVHVADINGQTDVLKWMLQVKYDTAWVRTAEGNGILLLCVMNDQVEALELLENNMGHDAFISSVDCDFIRNSLRNICFLMLQGYM</sequence>
<comment type="caution">
    <text evidence="13">The sequence shown here is derived from an EMBL/GenBank/DDBJ whole genome shotgun (WGS) entry which is preliminary data.</text>
</comment>
<evidence type="ECO:0000313" key="14">
    <source>
        <dbReference type="Proteomes" id="UP001153076"/>
    </source>
</evidence>
<evidence type="ECO:0000256" key="6">
    <source>
        <dbReference type="ARBA" id="ARBA00023157"/>
    </source>
</evidence>
<dbReference type="AlphaFoldDB" id="A0A9Q1K4E8"/>
<keyword evidence="6" id="KW-1015">Disulfide bond</keyword>
<keyword evidence="8" id="KW-0449">Lipoprotein</keyword>
<feature type="compositionally biased region" description="Pro residues" evidence="10">
    <location>
        <begin position="126"/>
        <end position="137"/>
    </location>
</feature>
<dbReference type="Pfam" id="PF02298">
    <property type="entry name" value="Cu_bind_like"/>
    <property type="match status" value="1"/>
</dbReference>
<dbReference type="GO" id="GO:0005886">
    <property type="term" value="C:plasma membrane"/>
    <property type="evidence" value="ECO:0007669"/>
    <property type="project" value="UniProtKB-SubCell"/>
</dbReference>
<dbReference type="InterPro" id="IPR039391">
    <property type="entry name" value="Phytocyanin-like"/>
</dbReference>
<dbReference type="PROSITE" id="PS51485">
    <property type="entry name" value="PHYTOCYANIN"/>
    <property type="match status" value="1"/>
</dbReference>
<name>A0A9Q1K4E8_9CARY</name>
<keyword evidence="5" id="KW-0472">Membrane</keyword>
<keyword evidence="2" id="KW-1003">Cell membrane</keyword>
<evidence type="ECO:0000256" key="2">
    <source>
        <dbReference type="ARBA" id="ARBA00022475"/>
    </source>
</evidence>
<accession>A0A9Q1K4E8</accession>
<comment type="similarity">
    <text evidence="9">Belongs to the early nodulin-like (ENODL) family.</text>
</comment>
<feature type="chain" id="PRO_5040358231" description="Phytocyanin domain-containing protein" evidence="11">
    <location>
        <begin position="23"/>
        <end position="355"/>
    </location>
</feature>
<evidence type="ECO:0000256" key="10">
    <source>
        <dbReference type="SAM" id="MobiDB-lite"/>
    </source>
</evidence>
<proteinExistence type="inferred from homology"/>
<keyword evidence="7" id="KW-0325">Glycoprotein</keyword>
<keyword evidence="4 11" id="KW-0732">Signal</keyword>
<evidence type="ECO:0000256" key="9">
    <source>
        <dbReference type="ARBA" id="ARBA00035011"/>
    </source>
</evidence>
<dbReference type="SUPFAM" id="SSF48403">
    <property type="entry name" value="Ankyrin repeat"/>
    <property type="match status" value="1"/>
</dbReference>
<dbReference type="InterPro" id="IPR036770">
    <property type="entry name" value="Ankyrin_rpt-contain_sf"/>
</dbReference>
<organism evidence="13 14">
    <name type="scientific">Carnegiea gigantea</name>
    <dbReference type="NCBI Taxonomy" id="171969"/>
    <lineage>
        <taxon>Eukaryota</taxon>
        <taxon>Viridiplantae</taxon>
        <taxon>Streptophyta</taxon>
        <taxon>Embryophyta</taxon>
        <taxon>Tracheophyta</taxon>
        <taxon>Spermatophyta</taxon>
        <taxon>Magnoliopsida</taxon>
        <taxon>eudicotyledons</taxon>
        <taxon>Gunneridae</taxon>
        <taxon>Pentapetalae</taxon>
        <taxon>Caryophyllales</taxon>
        <taxon>Cactineae</taxon>
        <taxon>Cactaceae</taxon>
        <taxon>Cactoideae</taxon>
        <taxon>Echinocereeae</taxon>
        <taxon>Carnegiea</taxon>
    </lineage>
</organism>
<evidence type="ECO:0000256" key="3">
    <source>
        <dbReference type="ARBA" id="ARBA00022622"/>
    </source>
</evidence>
<evidence type="ECO:0000256" key="1">
    <source>
        <dbReference type="ARBA" id="ARBA00004609"/>
    </source>
</evidence>
<comment type="subcellular location">
    <subcellularLocation>
        <location evidence="1">Cell membrane</location>
        <topology evidence="1">Lipid-anchor</topology>
        <topology evidence="1">GPI-anchor</topology>
    </subcellularLocation>
</comment>
<dbReference type="CDD" id="cd11019">
    <property type="entry name" value="OsENODL1_like"/>
    <property type="match status" value="1"/>
</dbReference>
<keyword evidence="3" id="KW-0336">GPI-anchor</keyword>
<dbReference type="InterPro" id="IPR041846">
    <property type="entry name" value="ENL_dom"/>
</dbReference>
<dbReference type="InterPro" id="IPR008972">
    <property type="entry name" value="Cupredoxin"/>
</dbReference>
<dbReference type="PANTHER" id="PTHR33021">
    <property type="entry name" value="BLUE COPPER PROTEIN"/>
    <property type="match status" value="1"/>
</dbReference>
<evidence type="ECO:0000313" key="13">
    <source>
        <dbReference type="EMBL" id="KAJ8436299.1"/>
    </source>
</evidence>
<evidence type="ECO:0000256" key="7">
    <source>
        <dbReference type="ARBA" id="ARBA00023180"/>
    </source>
</evidence>
<evidence type="ECO:0000256" key="4">
    <source>
        <dbReference type="ARBA" id="ARBA00022729"/>
    </source>
</evidence>
<dbReference type="Gene3D" id="2.60.40.420">
    <property type="entry name" value="Cupredoxins - blue copper proteins"/>
    <property type="match status" value="1"/>
</dbReference>
<dbReference type="InterPro" id="IPR003245">
    <property type="entry name" value="Phytocyanin_dom"/>
</dbReference>
<feature type="compositionally biased region" description="Low complexity" evidence="10">
    <location>
        <begin position="138"/>
        <end position="155"/>
    </location>
</feature>
<dbReference type="PANTHER" id="PTHR33021:SF185">
    <property type="entry name" value="EARLY NODULIN-LIKE PROTEIN 3-RELATED"/>
    <property type="match status" value="1"/>
</dbReference>
<feature type="region of interest" description="Disordered" evidence="10">
    <location>
        <begin position="124"/>
        <end position="176"/>
    </location>
</feature>
<dbReference type="GO" id="GO:0098552">
    <property type="term" value="C:side of membrane"/>
    <property type="evidence" value="ECO:0007669"/>
    <property type="project" value="UniProtKB-KW"/>
</dbReference>
<dbReference type="Proteomes" id="UP001153076">
    <property type="component" value="Unassembled WGS sequence"/>
</dbReference>
<dbReference type="PROSITE" id="PS51257">
    <property type="entry name" value="PROKAR_LIPOPROTEIN"/>
    <property type="match status" value="1"/>
</dbReference>
<feature type="domain" description="Phytocyanin" evidence="12">
    <location>
        <begin position="25"/>
        <end position="118"/>
    </location>
</feature>
<keyword evidence="14" id="KW-1185">Reference proteome</keyword>
<dbReference type="OrthoDB" id="2015640at2759"/>
<evidence type="ECO:0000256" key="5">
    <source>
        <dbReference type="ARBA" id="ARBA00023136"/>
    </source>
</evidence>
<gene>
    <name evidence="13" type="ORF">Cgig2_017436</name>
</gene>
<dbReference type="GO" id="GO:0009055">
    <property type="term" value="F:electron transfer activity"/>
    <property type="evidence" value="ECO:0007669"/>
    <property type="project" value="InterPro"/>
</dbReference>
<reference evidence="13" key="1">
    <citation type="submission" date="2022-04" db="EMBL/GenBank/DDBJ databases">
        <title>Carnegiea gigantea Genome sequencing and assembly v2.</title>
        <authorList>
            <person name="Copetti D."/>
            <person name="Sanderson M.J."/>
            <person name="Burquez A."/>
            <person name="Wojciechowski M.F."/>
        </authorList>
    </citation>
    <scope>NUCLEOTIDE SEQUENCE</scope>
    <source>
        <strain evidence="13">SGP5-SGP5p</strain>
        <tissue evidence="13">Aerial part</tissue>
    </source>
</reference>
<evidence type="ECO:0000256" key="8">
    <source>
        <dbReference type="ARBA" id="ARBA00023288"/>
    </source>
</evidence>
<dbReference type="EMBL" id="JAKOGI010000351">
    <property type="protein sequence ID" value="KAJ8436299.1"/>
    <property type="molecule type" value="Genomic_DNA"/>
</dbReference>
<evidence type="ECO:0000259" key="12">
    <source>
        <dbReference type="PROSITE" id="PS51485"/>
    </source>
</evidence>
<feature type="signal peptide" evidence="11">
    <location>
        <begin position="1"/>
        <end position="22"/>
    </location>
</feature>